<keyword evidence="2" id="KW-1185">Reference proteome</keyword>
<evidence type="ECO:0000313" key="1">
    <source>
        <dbReference type="EMBL" id="MDC3988084.1"/>
    </source>
</evidence>
<sequence length="80" mass="9546">MRSKYKWLEAWVDFSSDRHYVLLVRERLSGKIEIVDPAEDNKVIHEFDNYEDAVHWLREDEYDQIEGRGVLDEDGGVTFD</sequence>
<proteinExistence type="predicted"/>
<dbReference type="Proteomes" id="UP001151081">
    <property type="component" value="Unassembled WGS sequence"/>
</dbReference>
<accession>A0A9X4AX78</accession>
<name>A0A9X4AX78_9BACT</name>
<dbReference type="RefSeq" id="WP_272425398.1">
    <property type="nucleotide sequence ID" value="NZ_JAGTJJ010000064.1"/>
</dbReference>
<gene>
    <name evidence="1" type="ORF">KEG57_46890</name>
</gene>
<dbReference type="AlphaFoldDB" id="A0A9X4AX78"/>
<reference evidence="1 2" key="1">
    <citation type="submission" date="2021-04" db="EMBL/GenBank/DDBJ databases">
        <title>Genome analysis of Polyangium sp.</title>
        <authorList>
            <person name="Li Y."/>
            <person name="Wang J."/>
        </authorList>
    </citation>
    <scope>NUCLEOTIDE SEQUENCE [LARGE SCALE GENOMIC DNA]</scope>
    <source>
        <strain evidence="1 2">SDU14</strain>
    </source>
</reference>
<evidence type="ECO:0000313" key="2">
    <source>
        <dbReference type="Proteomes" id="UP001151081"/>
    </source>
</evidence>
<organism evidence="1 2">
    <name type="scientific">Polyangium jinanense</name>
    <dbReference type="NCBI Taxonomy" id="2829994"/>
    <lineage>
        <taxon>Bacteria</taxon>
        <taxon>Pseudomonadati</taxon>
        <taxon>Myxococcota</taxon>
        <taxon>Polyangia</taxon>
        <taxon>Polyangiales</taxon>
        <taxon>Polyangiaceae</taxon>
        <taxon>Polyangium</taxon>
    </lineage>
</organism>
<protein>
    <submittedName>
        <fullName evidence="1">Uncharacterized protein</fullName>
    </submittedName>
</protein>
<comment type="caution">
    <text evidence="1">The sequence shown here is derived from an EMBL/GenBank/DDBJ whole genome shotgun (WGS) entry which is preliminary data.</text>
</comment>
<dbReference type="EMBL" id="JAGTJJ010000064">
    <property type="protein sequence ID" value="MDC3988084.1"/>
    <property type="molecule type" value="Genomic_DNA"/>
</dbReference>